<dbReference type="SUPFAM" id="SSF46785">
    <property type="entry name" value="Winged helix' DNA-binding domain"/>
    <property type="match status" value="1"/>
</dbReference>
<dbReference type="Proteomes" id="UP001596060">
    <property type="component" value="Unassembled WGS sequence"/>
</dbReference>
<keyword evidence="2" id="KW-0805">Transcription regulation</keyword>
<dbReference type="PRINTS" id="PR00039">
    <property type="entry name" value="HTHLYSR"/>
</dbReference>
<dbReference type="InterPro" id="IPR036390">
    <property type="entry name" value="WH_DNA-bd_sf"/>
</dbReference>
<dbReference type="RefSeq" id="WP_066725260.1">
    <property type="nucleotide sequence ID" value="NZ_JBHSLU010000063.1"/>
</dbReference>
<evidence type="ECO:0000313" key="6">
    <source>
        <dbReference type="EMBL" id="MFC5507341.1"/>
    </source>
</evidence>
<accession>A0ABW0P4X0</accession>
<dbReference type="Gene3D" id="1.10.10.10">
    <property type="entry name" value="Winged helix-like DNA-binding domain superfamily/Winged helix DNA-binding domain"/>
    <property type="match status" value="1"/>
</dbReference>
<dbReference type="PROSITE" id="PS50931">
    <property type="entry name" value="HTH_LYSR"/>
    <property type="match status" value="1"/>
</dbReference>
<comment type="similarity">
    <text evidence="1">Belongs to the LysR transcriptional regulatory family.</text>
</comment>
<dbReference type="CDD" id="cd05466">
    <property type="entry name" value="PBP2_LTTR_substrate"/>
    <property type="match status" value="1"/>
</dbReference>
<keyword evidence="4" id="KW-0804">Transcription</keyword>
<gene>
    <name evidence="6" type="ORF">ACFPN9_19040</name>
</gene>
<evidence type="ECO:0000256" key="1">
    <source>
        <dbReference type="ARBA" id="ARBA00009437"/>
    </source>
</evidence>
<dbReference type="Pfam" id="PF03466">
    <property type="entry name" value="LysR_substrate"/>
    <property type="match status" value="1"/>
</dbReference>
<dbReference type="SUPFAM" id="SSF53850">
    <property type="entry name" value="Periplasmic binding protein-like II"/>
    <property type="match status" value="1"/>
</dbReference>
<dbReference type="InterPro" id="IPR036388">
    <property type="entry name" value="WH-like_DNA-bd_sf"/>
</dbReference>
<reference evidence="7" key="1">
    <citation type="journal article" date="2019" name="Int. J. Syst. Evol. Microbiol.">
        <title>The Global Catalogue of Microorganisms (GCM) 10K type strain sequencing project: providing services to taxonomists for standard genome sequencing and annotation.</title>
        <authorList>
            <consortium name="The Broad Institute Genomics Platform"/>
            <consortium name="The Broad Institute Genome Sequencing Center for Infectious Disease"/>
            <person name="Wu L."/>
            <person name="Ma J."/>
        </authorList>
    </citation>
    <scope>NUCLEOTIDE SEQUENCE [LARGE SCALE GENOMIC DNA]</scope>
    <source>
        <strain evidence="7">CCUG 43117</strain>
    </source>
</reference>
<evidence type="ECO:0000256" key="3">
    <source>
        <dbReference type="ARBA" id="ARBA00023125"/>
    </source>
</evidence>
<dbReference type="EMBL" id="JBHSLU010000063">
    <property type="protein sequence ID" value="MFC5507341.1"/>
    <property type="molecule type" value="Genomic_DNA"/>
</dbReference>
<keyword evidence="7" id="KW-1185">Reference proteome</keyword>
<dbReference type="Pfam" id="PF00126">
    <property type="entry name" value="HTH_1"/>
    <property type="match status" value="1"/>
</dbReference>
<evidence type="ECO:0000256" key="4">
    <source>
        <dbReference type="ARBA" id="ARBA00023163"/>
    </source>
</evidence>
<protein>
    <submittedName>
        <fullName evidence="6">LysR family transcriptional regulator</fullName>
    </submittedName>
</protein>
<evidence type="ECO:0000259" key="5">
    <source>
        <dbReference type="PROSITE" id="PS50931"/>
    </source>
</evidence>
<evidence type="ECO:0000256" key="2">
    <source>
        <dbReference type="ARBA" id="ARBA00023015"/>
    </source>
</evidence>
<sequence>MAGLNYNHLRYFWTVAREGHLGRAAQRLNLTQSALSVQIKRLEEQLGHQLFERAGRGLLLTEAGRIARDHADIIFATGDDLLGTLRESGLSRHVLRVGAQATLSRNFQLAFLRPILGRPDVEVVLKSGATPELLRALAAHQLDAVLTNQPPAADPERAFLTHKLAEQPVSLVGRRDLVAEAGDFEALLARHPVILPPLHTGLRDDIDALIDRAGITLRIAAEVDDMAMMRLLVREGVGLGVLPPIVIQDELAQGVLAIGAALPGIVERFYAVTVARTFRNALLQDLLGQQG</sequence>
<dbReference type="PANTHER" id="PTHR30126:SF98">
    <property type="entry name" value="HTH-TYPE TRANSCRIPTIONAL ACTIVATOR BAUR"/>
    <property type="match status" value="1"/>
</dbReference>
<keyword evidence="3" id="KW-0238">DNA-binding</keyword>
<evidence type="ECO:0000313" key="7">
    <source>
        <dbReference type="Proteomes" id="UP001596060"/>
    </source>
</evidence>
<name>A0ABW0P4X0_9HYPH</name>
<dbReference type="Gene3D" id="3.40.190.10">
    <property type="entry name" value="Periplasmic binding protein-like II"/>
    <property type="match status" value="2"/>
</dbReference>
<organism evidence="6 7">
    <name type="scientific">Bosea massiliensis</name>
    <dbReference type="NCBI Taxonomy" id="151419"/>
    <lineage>
        <taxon>Bacteria</taxon>
        <taxon>Pseudomonadati</taxon>
        <taxon>Pseudomonadota</taxon>
        <taxon>Alphaproteobacteria</taxon>
        <taxon>Hyphomicrobiales</taxon>
        <taxon>Boseaceae</taxon>
        <taxon>Bosea</taxon>
    </lineage>
</organism>
<dbReference type="InterPro" id="IPR000847">
    <property type="entry name" value="LysR_HTH_N"/>
</dbReference>
<dbReference type="PANTHER" id="PTHR30126">
    <property type="entry name" value="HTH-TYPE TRANSCRIPTIONAL REGULATOR"/>
    <property type="match status" value="1"/>
</dbReference>
<feature type="domain" description="HTH lysR-type" evidence="5">
    <location>
        <begin position="4"/>
        <end position="61"/>
    </location>
</feature>
<comment type="caution">
    <text evidence="6">The sequence shown here is derived from an EMBL/GenBank/DDBJ whole genome shotgun (WGS) entry which is preliminary data.</text>
</comment>
<dbReference type="InterPro" id="IPR005119">
    <property type="entry name" value="LysR_subst-bd"/>
</dbReference>
<proteinExistence type="inferred from homology"/>